<name>A0ABN9Q3Y2_9DINO</name>
<evidence type="ECO:0000313" key="2">
    <source>
        <dbReference type="EMBL" id="CAK0799096.1"/>
    </source>
</evidence>
<comment type="caution">
    <text evidence="2">The sequence shown here is derived from an EMBL/GenBank/DDBJ whole genome shotgun (WGS) entry which is preliminary data.</text>
</comment>
<feature type="signal peptide" evidence="1">
    <location>
        <begin position="1"/>
        <end position="22"/>
    </location>
</feature>
<feature type="non-terminal residue" evidence="2">
    <location>
        <position position="1"/>
    </location>
</feature>
<keyword evidence="3" id="KW-1185">Reference proteome</keyword>
<evidence type="ECO:0000256" key="1">
    <source>
        <dbReference type="SAM" id="SignalP"/>
    </source>
</evidence>
<keyword evidence="1" id="KW-0732">Signal</keyword>
<reference evidence="2" key="1">
    <citation type="submission" date="2023-10" db="EMBL/GenBank/DDBJ databases">
        <authorList>
            <person name="Chen Y."/>
            <person name="Shah S."/>
            <person name="Dougan E. K."/>
            <person name="Thang M."/>
            <person name="Chan C."/>
        </authorList>
    </citation>
    <scope>NUCLEOTIDE SEQUENCE [LARGE SCALE GENOMIC DNA]</scope>
</reference>
<feature type="chain" id="PRO_5047396117" evidence="1">
    <location>
        <begin position="23"/>
        <end position="121"/>
    </location>
</feature>
<evidence type="ECO:0000313" key="3">
    <source>
        <dbReference type="Proteomes" id="UP001189429"/>
    </source>
</evidence>
<protein>
    <submittedName>
        <fullName evidence="2">Uncharacterized protein</fullName>
    </submittedName>
</protein>
<sequence length="121" mass="12783">ARLDLVVSWPGLLALLWASATARSPRESGWALRAIGHEARDAEKRMKDRYREVVVPLAVETEGGSGPAAQRLVADIAAQAQRIAVFPGEDFAQQVSARAPAALASRRGELVLAAAQDADAG</sequence>
<accession>A0ABN9Q3Y2</accession>
<gene>
    <name evidence="2" type="ORF">PCOR1329_LOCUS7643</name>
</gene>
<feature type="non-terminal residue" evidence="2">
    <location>
        <position position="121"/>
    </location>
</feature>
<organism evidence="2 3">
    <name type="scientific">Prorocentrum cordatum</name>
    <dbReference type="NCBI Taxonomy" id="2364126"/>
    <lineage>
        <taxon>Eukaryota</taxon>
        <taxon>Sar</taxon>
        <taxon>Alveolata</taxon>
        <taxon>Dinophyceae</taxon>
        <taxon>Prorocentrales</taxon>
        <taxon>Prorocentraceae</taxon>
        <taxon>Prorocentrum</taxon>
    </lineage>
</organism>
<proteinExistence type="predicted"/>
<dbReference type="Proteomes" id="UP001189429">
    <property type="component" value="Unassembled WGS sequence"/>
</dbReference>
<dbReference type="EMBL" id="CAUYUJ010002080">
    <property type="protein sequence ID" value="CAK0799096.1"/>
    <property type="molecule type" value="Genomic_DNA"/>
</dbReference>